<dbReference type="InterPro" id="IPR011006">
    <property type="entry name" value="CheY-like_superfamily"/>
</dbReference>
<evidence type="ECO:0000259" key="3">
    <source>
        <dbReference type="PROSITE" id="PS50110"/>
    </source>
</evidence>
<feature type="modified residue" description="4-aspartylphosphate" evidence="2">
    <location>
        <position position="53"/>
    </location>
</feature>
<dbReference type="InterPro" id="IPR050595">
    <property type="entry name" value="Bact_response_regulator"/>
</dbReference>
<keyword evidence="5" id="KW-1185">Reference proteome</keyword>
<evidence type="ECO:0000256" key="2">
    <source>
        <dbReference type="PROSITE-ProRule" id="PRU00169"/>
    </source>
</evidence>
<protein>
    <submittedName>
        <fullName evidence="4">Two-component system response regulator</fullName>
    </submittedName>
</protein>
<gene>
    <name evidence="4" type="ORF">DIC66_07330</name>
</gene>
<dbReference type="AlphaFoldDB" id="A0A3E1RF50"/>
<dbReference type="GO" id="GO:0000160">
    <property type="term" value="P:phosphorelay signal transduction system"/>
    <property type="evidence" value="ECO:0007669"/>
    <property type="project" value="InterPro"/>
</dbReference>
<sequence>MSKTILVVDDSSSMRQVLKTTLTGAGHTVIEAADGKIALGLLDGRTIHMTICDLNMPNMNGIEFIRAAKTLPAYKYMPVLMLTTDNDDSKKAQGKEAGAKAWMLKPFSGAQLLSAVTKLSV</sequence>
<keyword evidence="1 2" id="KW-0597">Phosphoprotein</keyword>
<dbReference type="PANTHER" id="PTHR44591:SF25">
    <property type="entry name" value="CHEMOTAXIS TWO-COMPONENT RESPONSE REGULATOR"/>
    <property type="match status" value="1"/>
</dbReference>
<feature type="domain" description="Response regulatory" evidence="3">
    <location>
        <begin position="4"/>
        <end position="120"/>
    </location>
</feature>
<comment type="caution">
    <text evidence="4">The sequence shown here is derived from an EMBL/GenBank/DDBJ whole genome shotgun (WGS) entry which is preliminary data.</text>
</comment>
<dbReference type="SUPFAM" id="SSF52172">
    <property type="entry name" value="CheY-like"/>
    <property type="match status" value="1"/>
</dbReference>
<dbReference type="InterPro" id="IPR001789">
    <property type="entry name" value="Sig_transdc_resp-reg_receiver"/>
</dbReference>
<dbReference type="PANTHER" id="PTHR44591">
    <property type="entry name" value="STRESS RESPONSE REGULATOR PROTEIN 1"/>
    <property type="match status" value="1"/>
</dbReference>
<evidence type="ECO:0000313" key="5">
    <source>
        <dbReference type="Proteomes" id="UP000260665"/>
    </source>
</evidence>
<reference evidence="4 5" key="1">
    <citation type="submission" date="2018-05" db="EMBL/GenBank/DDBJ databases">
        <title>Rhodoferax soyangensis sp.nov., isolated from an oligotrophic freshwater lake.</title>
        <authorList>
            <person name="Park M."/>
        </authorList>
    </citation>
    <scope>NUCLEOTIDE SEQUENCE [LARGE SCALE GENOMIC DNA]</scope>
    <source>
        <strain evidence="4 5">IMCC26218</strain>
    </source>
</reference>
<dbReference type="Gene3D" id="3.40.50.2300">
    <property type="match status" value="1"/>
</dbReference>
<organism evidence="4 5">
    <name type="scientific">Rhodoferax lacus</name>
    <dbReference type="NCBI Taxonomy" id="2184758"/>
    <lineage>
        <taxon>Bacteria</taxon>
        <taxon>Pseudomonadati</taxon>
        <taxon>Pseudomonadota</taxon>
        <taxon>Betaproteobacteria</taxon>
        <taxon>Burkholderiales</taxon>
        <taxon>Comamonadaceae</taxon>
        <taxon>Rhodoferax</taxon>
    </lineage>
</organism>
<dbReference type="RefSeq" id="WP_117175564.1">
    <property type="nucleotide sequence ID" value="NZ_QFZK01000003.1"/>
</dbReference>
<dbReference type="EMBL" id="QFZK01000003">
    <property type="protein sequence ID" value="RFO97662.1"/>
    <property type="molecule type" value="Genomic_DNA"/>
</dbReference>
<name>A0A3E1RF50_9BURK</name>
<dbReference type="Pfam" id="PF00072">
    <property type="entry name" value="Response_reg"/>
    <property type="match status" value="1"/>
</dbReference>
<dbReference type="PROSITE" id="PS50110">
    <property type="entry name" value="RESPONSE_REGULATORY"/>
    <property type="match status" value="1"/>
</dbReference>
<dbReference type="OrthoDB" id="9801101at2"/>
<evidence type="ECO:0000313" key="4">
    <source>
        <dbReference type="EMBL" id="RFO97662.1"/>
    </source>
</evidence>
<proteinExistence type="predicted"/>
<dbReference type="Proteomes" id="UP000260665">
    <property type="component" value="Unassembled WGS sequence"/>
</dbReference>
<evidence type="ECO:0000256" key="1">
    <source>
        <dbReference type="ARBA" id="ARBA00022553"/>
    </source>
</evidence>
<dbReference type="SMART" id="SM00448">
    <property type="entry name" value="REC"/>
    <property type="match status" value="1"/>
</dbReference>
<accession>A0A3E1RF50</accession>